<reference evidence="1 2" key="1">
    <citation type="submission" date="2020-04" db="EMBL/GenBank/DDBJ databases">
        <authorList>
            <person name="De Canck E."/>
        </authorList>
    </citation>
    <scope>NUCLEOTIDE SEQUENCE [LARGE SCALE GENOMIC DNA]</scope>
    <source>
        <strain evidence="1 2">LMG 27177</strain>
    </source>
</reference>
<dbReference type="RefSeq" id="WP_175162018.1">
    <property type="nucleotide sequence ID" value="NZ_CADIKI010000011.1"/>
</dbReference>
<dbReference type="InterPro" id="IPR025332">
    <property type="entry name" value="DUF4238"/>
</dbReference>
<name>A0A6J5G810_9BURK</name>
<evidence type="ECO:0000313" key="2">
    <source>
        <dbReference type="Proteomes" id="UP000494252"/>
    </source>
</evidence>
<organism evidence="1 2">
    <name type="scientific">Paraburkholderia fynbosensis</name>
    <dbReference type="NCBI Taxonomy" id="1200993"/>
    <lineage>
        <taxon>Bacteria</taxon>
        <taxon>Pseudomonadati</taxon>
        <taxon>Pseudomonadota</taxon>
        <taxon>Betaproteobacteria</taxon>
        <taxon>Burkholderiales</taxon>
        <taxon>Burkholderiaceae</taxon>
        <taxon>Paraburkholderia</taxon>
    </lineage>
</organism>
<keyword evidence="2" id="KW-1185">Reference proteome</keyword>
<dbReference type="Pfam" id="PF14022">
    <property type="entry name" value="DUF4238"/>
    <property type="match status" value="1"/>
</dbReference>
<gene>
    <name evidence="1" type="ORF">LMG27177_03854</name>
</gene>
<accession>A0A6J5G810</accession>
<evidence type="ECO:0000313" key="1">
    <source>
        <dbReference type="EMBL" id="CAB3795473.1"/>
    </source>
</evidence>
<protein>
    <recommendedName>
        <fullName evidence="3">DUF4238 domain-containing protein</fullName>
    </recommendedName>
</protein>
<evidence type="ECO:0008006" key="3">
    <source>
        <dbReference type="Google" id="ProtNLM"/>
    </source>
</evidence>
<dbReference type="Proteomes" id="UP000494252">
    <property type="component" value="Unassembled WGS sequence"/>
</dbReference>
<proteinExistence type="predicted"/>
<dbReference type="EMBL" id="CADIKI010000011">
    <property type="protein sequence ID" value="CAB3795473.1"/>
    <property type="molecule type" value="Genomic_DNA"/>
</dbReference>
<dbReference type="AlphaFoldDB" id="A0A6J5G810"/>
<sequence length="330" mass="36945">MSKAKSGCTSEHDEGEGARKHDCVLQYYLSGFTRNHDKNSRLYVVDSARERAFVATPQSVVAEREFNRIELNGEDPCTADLGYAQFESELASALARINRKRDLSDDADRALVLRLIAELVVLNPDRTEIMRQHKQESARRLSELAIANRQGWESQKEKAAAAGIEGAAAFTHEELMNFVEQDDETIAAHTTEHLARDLQSVTTLYNLLHRRSWMVARAARGSGGFITSDRPVTLTWDDMEMEAGFYAPGFGLQGTSVFFPLTKDLVMRGRFDGRVGTLALPAASVAGINSRTVFYAGHQIYAETESFRFLDEYLVMRRGQDLLPMLQRSG</sequence>